<dbReference type="Pfam" id="PF06580">
    <property type="entry name" value="His_kinase"/>
    <property type="match status" value="1"/>
</dbReference>
<feature type="transmembrane region" description="Helical" evidence="12">
    <location>
        <begin position="309"/>
        <end position="329"/>
    </location>
</feature>
<dbReference type="InterPro" id="IPR050640">
    <property type="entry name" value="Bact_2-comp_sensor_kinase"/>
</dbReference>
<evidence type="ECO:0000259" key="14">
    <source>
        <dbReference type="PROSITE" id="PS50885"/>
    </source>
</evidence>
<proteinExistence type="predicted"/>
<sequence>MRWRWTNPLTKMKVKQQLILLFLILVSPVFLLNFYANMKAEEILKRHVTNAYVELNKQNFTIINRDIDTISKIMNTIIVNPVTQTLQTGGDDIVTRVQKYSTADRLLSTYSSSVTEGEAIAYYLYIYDPNGDYSFAPNTSIRFKGGGVFFYNDRNRQDWMTEAAERKGKGYFRVFEPRSLSLTQPTLAYVRAVNSTAEGNKVIGVLIAINMNKKMQQSLQTITLPDNGEIFVTDYANRILASSVHDAIIGQSLELPPELVTGDDPDGTVDEISAGYIYVEHYNYEAQQKLIYKIPTRSLLQQQNELKRVIATISIVYSVFAMAVMAYFWRSLLTPMQKLAVFTRSYEPGRPLPHAPAKDRNDEMGVLIHSVYGMASRLNALIEDRYLLEIKQKEAQLQILYQQINPHLLYNTLESIYWKSSLEGNSESAVMIKELALIMRIGLSRGRELITLREELEHARAYMNLQQIRYEYEFRLTWSIDESALDCLIPKITLQPLLENAIIHGVRNMADDGEIAVSVARNGDRIAIRVEDNGYTEPDYGLIRQLLEGERADTPSGYGIFNVQQRIRLHFGQGYGLQYSPREGGGTVVTIGLPAREQEEQHV</sequence>
<evidence type="ECO:0000256" key="2">
    <source>
        <dbReference type="ARBA" id="ARBA00004651"/>
    </source>
</evidence>
<accession>A0A3G3K5D3</accession>
<keyword evidence="12" id="KW-0812">Transmembrane</keyword>
<dbReference type="InterPro" id="IPR003594">
    <property type="entry name" value="HATPase_dom"/>
</dbReference>
<keyword evidence="6" id="KW-0808">Transferase</keyword>
<keyword evidence="7" id="KW-0547">Nucleotide-binding</keyword>
<evidence type="ECO:0000256" key="8">
    <source>
        <dbReference type="ARBA" id="ARBA00022777"/>
    </source>
</evidence>
<keyword evidence="4" id="KW-1003">Cell membrane</keyword>
<evidence type="ECO:0000256" key="3">
    <source>
        <dbReference type="ARBA" id="ARBA00012438"/>
    </source>
</evidence>
<reference evidence="15 16" key="1">
    <citation type="submission" date="2018-10" db="EMBL/GenBank/DDBJ databases">
        <title>Genome Sequence of Cohnella sp.</title>
        <authorList>
            <person name="Srinivasan S."/>
            <person name="Kim M.K."/>
        </authorList>
    </citation>
    <scope>NUCLEOTIDE SEQUENCE [LARGE SCALE GENOMIC DNA]</scope>
    <source>
        <strain evidence="15 16">18JY8-7</strain>
    </source>
</reference>
<keyword evidence="8 15" id="KW-0418">Kinase</keyword>
<evidence type="ECO:0000256" key="4">
    <source>
        <dbReference type="ARBA" id="ARBA00022475"/>
    </source>
</evidence>
<organism evidence="15 16">
    <name type="scientific">Cohnella candidum</name>
    <dbReference type="NCBI Taxonomy" id="2674991"/>
    <lineage>
        <taxon>Bacteria</taxon>
        <taxon>Bacillati</taxon>
        <taxon>Bacillota</taxon>
        <taxon>Bacilli</taxon>
        <taxon>Bacillales</taxon>
        <taxon>Paenibacillaceae</taxon>
        <taxon>Cohnella</taxon>
    </lineage>
</organism>
<dbReference type="Proteomes" id="UP000269097">
    <property type="component" value="Chromosome"/>
</dbReference>
<feature type="domain" description="HAMP" evidence="14">
    <location>
        <begin position="330"/>
        <end position="383"/>
    </location>
</feature>
<evidence type="ECO:0000256" key="11">
    <source>
        <dbReference type="ARBA" id="ARBA00023136"/>
    </source>
</evidence>
<evidence type="ECO:0000256" key="10">
    <source>
        <dbReference type="ARBA" id="ARBA00023012"/>
    </source>
</evidence>
<evidence type="ECO:0000256" key="5">
    <source>
        <dbReference type="ARBA" id="ARBA00022553"/>
    </source>
</evidence>
<keyword evidence="9" id="KW-0067">ATP-binding</keyword>
<dbReference type="Gene3D" id="6.10.340.10">
    <property type="match status" value="1"/>
</dbReference>
<dbReference type="GO" id="GO:0000155">
    <property type="term" value="F:phosphorelay sensor kinase activity"/>
    <property type="evidence" value="ECO:0007669"/>
    <property type="project" value="InterPro"/>
</dbReference>
<evidence type="ECO:0000313" key="16">
    <source>
        <dbReference type="Proteomes" id="UP000269097"/>
    </source>
</evidence>
<evidence type="ECO:0000259" key="13">
    <source>
        <dbReference type="PROSITE" id="PS50109"/>
    </source>
</evidence>
<evidence type="ECO:0000256" key="7">
    <source>
        <dbReference type="ARBA" id="ARBA00022741"/>
    </source>
</evidence>
<dbReference type="PROSITE" id="PS50885">
    <property type="entry name" value="HAMP"/>
    <property type="match status" value="1"/>
</dbReference>
<dbReference type="Pfam" id="PF02518">
    <property type="entry name" value="HATPase_c"/>
    <property type="match status" value="1"/>
</dbReference>
<dbReference type="SUPFAM" id="SSF55874">
    <property type="entry name" value="ATPase domain of HSP90 chaperone/DNA topoisomerase II/histidine kinase"/>
    <property type="match status" value="1"/>
</dbReference>
<comment type="subcellular location">
    <subcellularLocation>
        <location evidence="2">Cell membrane</location>
        <topology evidence="2">Multi-pass membrane protein</topology>
    </subcellularLocation>
</comment>
<keyword evidence="10" id="KW-0902">Two-component regulatory system</keyword>
<dbReference type="InterPro" id="IPR036890">
    <property type="entry name" value="HATPase_C_sf"/>
</dbReference>
<dbReference type="InterPro" id="IPR003660">
    <property type="entry name" value="HAMP_dom"/>
</dbReference>
<evidence type="ECO:0000313" key="15">
    <source>
        <dbReference type="EMBL" id="AYQ75640.1"/>
    </source>
</evidence>
<keyword evidence="5" id="KW-0597">Phosphoprotein</keyword>
<dbReference type="SMART" id="SM00387">
    <property type="entry name" value="HATPase_c"/>
    <property type="match status" value="1"/>
</dbReference>
<keyword evidence="12" id="KW-1133">Transmembrane helix</keyword>
<dbReference type="KEGG" id="coh:EAV92_13575"/>
<dbReference type="Gene3D" id="3.30.565.10">
    <property type="entry name" value="Histidine kinase-like ATPase, C-terminal domain"/>
    <property type="match status" value="1"/>
</dbReference>
<name>A0A3G3K5D3_9BACL</name>
<dbReference type="GO" id="GO:0005886">
    <property type="term" value="C:plasma membrane"/>
    <property type="evidence" value="ECO:0007669"/>
    <property type="project" value="UniProtKB-SubCell"/>
</dbReference>
<dbReference type="PROSITE" id="PS50109">
    <property type="entry name" value="HIS_KIN"/>
    <property type="match status" value="1"/>
</dbReference>
<comment type="catalytic activity">
    <reaction evidence="1">
        <text>ATP + protein L-histidine = ADP + protein N-phospho-L-histidine.</text>
        <dbReference type="EC" id="2.7.13.3"/>
    </reaction>
</comment>
<evidence type="ECO:0000256" key="6">
    <source>
        <dbReference type="ARBA" id="ARBA00022679"/>
    </source>
</evidence>
<evidence type="ECO:0000256" key="12">
    <source>
        <dbReference type="SAM" id="Phobius"/>
    </source>
</evidence>
<evidence type="ECO:0000256" key="9">
    <source>
        <dbReference type="ARBA" id="ARBA00022840"/>
    </source>
</evidence>
<dbReference type="PANTHER" id="PTHR34220">
    <property type="entry name" value="SENSOR HISTIDINE KINASE YPDA"/>
    <property type="match status" value="1"/>
</dbReference>
<dbReference type="GO" id="GO:0005524">
    <property type="term" value="F:ATP binding"/>
    <property type="evidence" value="ECO:0007669"/>
    <property type="project" value="UniProtKB-KW"/>
</dbReference>
<dbReference type="PANTHER" id="PTHR34220:SF7">
    <property type="entry name" value="SENSOR HISTIDINE KINASE YPDA"/>
    <property type="match status" value="1"/>
</dbReference>
<evidence type="ECO:0000256" key="1">
    <source>
        <dbReference type="ARBA" id="ARBA00000085"/>
    </source>
</evidence>
<dbReference type="InterPro" id="IPR005467">
    <property type="entry name" value="His_kinase_dom"/>
</dbReference>
<dbReference type="AlphaFoldDB" id="A0A3G3K5D3"/>
<gene>
    <name evidence="15" type="ORF">EAV92_13575</name>
</gene>
<keyword evidence="16" id="KW-1185">Reference proteome</keyword>
<protein>
    <recommendedName>
        <fullName evidence="3">histidine kinase</fullName>
        <ecNumber evidence="3">2.7.13.3</ecNumber>
    </recommendedName>
</protein>
<keyword evidence="11 12" id="KW-0472">Membrane</keyword>
<dbReference type="EC" id="2.7.13.3" evidence="3"/>
<feature type="domain" description="Histidine kinase" evidence="13">
    <location>
        <begin position="494"/>
        <end position="597"/>
    </location>
</feature>
<dbReference type="InterPro" id="IPR010559">
    <property type="entry name" value="Sig_transdc_His_kin_internal"/>
</dbReference>
<dbReference type="EMBL" id="CP033433">
    <property type="protein sequence ID" value="AYQ75640.1"/>
    <property type="molecule type" value="Genomic_DNA"/>
</dbReference>